<dbReference type="GO" id="GO:0062129">
    <property type="term" value="C:chitin-based extracellular matrix"/>
    <property type="evidence" value="ECO:0007669"/>
    <property type="project" value="TreeGrafter"/>
</dbReference>
<evidence type="ECO:0000256" key="2">
    <source>
        <dbReference type="PROSITE-ProRule" id="PRU00497"/>
    </source>
</evidence>
<dbReference type="GO" id="GO:0008010">
    <property type="term" value="F:structural constituent of chitin-based larval cuticle"/>
    <property type="evidence" value="ECO:0007669"/>
    <property type="project" value="TreeGrafter"/>
</dbReference>
<dbReference type="STRING" id="7375.A0A0L0CAL2"/>
<keyword evidence="1 2" id="KW-0193">Cuticle</keyword>
<comment type="caution">
    <text evidence="4">The sequence shown here is derived from an EMBL/GenBank/DDBJ whole genome shotgun (WGS) entry which is preliminary data.</text>
</comment>
<dbReference type="Pfam" id="PF00379">
    <property type="entry name" value="Chitin_bind_4"/>
    <property type="match status" value="2"/>
</dbReference>
<dbReference type="PRINTS" id="PR00947">
    <property type="entry name" value="CUTICLE"/>
</dbReference>
<dbReference type="PROSITE" id="PS51155">
    <property type="entry name" value="CHIT_BIND_RR_2"/>
    <property type="match status" value="2"/>
</dbReference>
<keyword evidence="5" id="KW-1185">Reference proteome</keyword>
<dbReference type="InterPro" id="IPR050468">
    <property type="entry name" value="Cuticle_Struct_Prot"/>
</dbReference>
<sequence>MKFFVVFACVLAVVAAFEDAKVLRSDAEVNVDNFKYAYEFDNSIKAEQAGQLKGEDVWEVKGQYSYTSPEGEQVSLQYTADENGYHVVFACVLAVVAAFEDAKVLRSDAEVNVDNFKYAYEFDNSIKAEQAGQLKGEDVWEVKGQYSYTSPEGEQVSLQYTADENGYHVDAANPLLPTPPPIPEHILKAIEYIKAHPSKEQ</sequence>
<dbReference type="InterPro" id="IPR031311">
    <property type="entry name" value="CHIT_BIND_RR_consensus"/>
</dbReference>
<keyword evidence="3" id="KW-0732">Signal</keyword>
<name>A0A0L0CAL2_LUCCU</name>
<gene>
    <name evidence="4" type="ORF">FF38_02451</name>
</gene>
<reference evidence="4 5" key="1">
    <citation type="journal article" date="2015" name="Nat. Commun.">
        <title>Lucilia cuprina genome unlocks parasitic fly biology to underpin future interventions.</title>
        <authorList>
            <person name="Anstead C.A."/>
            <person name="Korhonen P.K."/>
            <person name="Young N.D."/>
            <person name="Hall R.S."/>
            <person name="Jex A.R."/>
            <person name="Murali S.C."/>
            <person name="Hughes D.S."/>
            <person name="Lee S.F."/>
            <person name="Perry T."/>
            <person name="Stroehlein A.J."/>
            <person name="Ansell B.R."/>
            <person name="Breugelmans B."/>
            <person name="Hofmann A."/>
            <person name="Qu J."/>
            <person name="Dugan S."/>
            <person name="Lee S.L."/>
            <person name="Chao H."/>
            <person name="Dinh H."/>
            <person name="Han Y."/>
            <person name="Doddapaneni H.V."/>
            <person name="Worley K.C."/>
            <person name="Muzny D.M."/>
            <person name="Ioannidis P."/>
            <person name="Waterhouse R.M."/>
            <person name="Zdobnov E.M."/>
            <person name="James P.J."/>
            <person name="Bagnall N.H."/>
            <person name="Kotze A.C."/>
            <person name="Gibbs R.A."/>
            <person name="Richards S."/>
            <person name="Batterham P."/>
            <person name="Gasser R.B."/>
        </authorList>
    </citation>
    <scope>NUCLEOTIDE SEQUENCE [LARGE SCALE GENOMIC DNA]</scope>
    <source>
        <strain evidence="4 5">LS</strain>
        <tissue evidence="4">Full body</tissue>
    </source>
</reference>
<dbReference type="OrthoDB" id="6372059at2759"/>
<proteinExistence type="predicted"/>
<accession>A0A0L0CAL2</accession>
<dbReference type="AlphaFoldDB" id="A0A0L0CAL2"/>
<evidence type="ECO:0000256" key="3">
    <source>
        <dbReference type="SAM" id="SignalP"/>
    </source>
</evidence>
<dbReference type="EMBL" id="JRES01000678">
    <property type="protein sequence ID" value="KNC29275.1"/>
    <property type="molecule type" value="Genomic_DNA"/>
</dbReference>
<evidence type="ECO:0000313" key="5">
    <source>
        <dbReference type="Proteomes" id="UP000037069"/>
    </source>
</evidence>
<organism evidence="4 5">
    <name type="scientific">Lucilia cuprina</name>
    <name type="common">Green bottle fly</name>
    <name type="synonym">Australian sheep blowfly</name>
    <dbReference type="NCBI Taxonomy" id="7375"/>
    <lineage>
        <taxon>Eukaryota</taxon>
        <taxon>Metazoa</taxon>
        <taxon>Ecdysozoa</taxon>
        <taxon>Arthropoda</taxon>
        <taxon>Hexapoda</taxon>
        <taxon>Insecta</taxon>
        <taxon>Pterygota</taxon>
        <taxon>Neoptera</taxon>
        <taxon>Endopterygota</taxon>
        <taxon>Diptera</taxon>
        <taxon>Brachycera</taxon>
        <taxon>Muscomorpha</taxon>
        <taxon>Oestroidea</taxon>
        <taxon>Calliphoridae</taxon>
        <taxon>Luciliinae</taxon>
        <taxon>Lucilia</taxon>
    </lineage>
</organism>
<evidence type="ECO:0000313" key="4">
    <source>
        <dbReference type="EMBL" id="KNC29275.1"/>
    </source>
</evidence>
<dbReference type="PANTHER" id="PTHR10380:SF241">
    <property type="entry name" value="CUTICULAR PROTEIN 47EG-RELATED"/>
    <property type="match status" value="1"/>
</dbReference>
<dbReference type="PROSITE" id="PS00233">
    <property type="entry name" value="CHIT_BIND_RR_1"/>
    <property type="match status" value="1"/>
</dbReference>
<feature type="signal peptide" evidence="3">
    <location>
        <begin position="1"/>
        <end position="16"/>
    </location>
</feature>
<evidence type="ECO:0000256" key="1">
    <source>
        <dbReference type="ARBA" id="ARBA00022460"/>
    </source>
</evidence>
<dbReference type="Proteomes" id="UP000037069">
    <property type="component" value="Unassembled WGS sequence"/>
</dbReference>
<dbReference type="InterPro" id="IPR000618">
    <property type="entry name" value="Insect_cuticle"/>
</dbReference>
<protein>
    <submittedName>
        <fullName evidence="4">Cuticular protein 47Eg</fullName>
    </submittedName>
</protein>
<dbReference type="PANTHER" id="PTHR10380">
    <property type="entry name" value="CUTICLE PROTEIN"/>
    <property type="match status" value="1"/>
</dbReference>
<feature type="chain" id="PRO_5005536064" evidence="3">
    <location>
        <begin position="17"/>
        <end position="201"/>
    </location>
</feature>